<dbReference type="Proteomes" id="UP000034050">
    <property type="component" value="Unassembled WGS sequence"/>
</dbReference>
<name>A0A0G1CNY6_9BACT</name>
<evidence type="ECO:0000256" key="7">
    <source>
        <dbReference type="ARBA" id="ARBA00023136"/>
    </source>
</evidence>
<keyword evidence="5 8" id="KW-0812">Transmembrane</keyword>
<dbReference type="STRING" id="1618446.UV61_C0002G0196"/>
<reference evidence="10 11" key="1">
    <citation type="journal article" date="2015" name="Nature">
        <title>rRNA introns, odd ribosomes, and small enigmatic genomes across a large radiation of phyla.</title>
        <authorList>
            <person name="Brown C.T."/>
            <person name="Hug L.A."/>
            <person name="Thomas B.C."/>
            <person name="Sharon I."/>
            <person name="Castelle C.J."/>
            <person name="Singh A."/>
            <person name="Wilkins M.J."/>
            <person name="Williams K.H."/>
            <person name="Banfield J.F."/>
        </authorList>
    </citation>
    <scope>NUCLEOTIDE SEQUENCE [LARGE SCALE GENOMIC DNA]</scope>
</reference>
<feature type="transmembrane region" description="Helical" evidence="8">
    <location>
        <begin position="122"/>
        <end position="140"/>
    </location>
</feature>
<evidence type="ECO:0000313" key="10">
    <source>
        <dbReference type="EMBL" id="KKS87475.1"/>
    </source>
</evidence>
<gene>
    <name evidence="10" type="ORF">UV61_C0002G0196</name>
</gene>
<evidence type="ECO:0000259" key="9">
    <source>
        <dbReference type="Pfam" id="PF13231"/>
    </source>
</evidence>
<keyword evidence="4 10" id="KW-0808">Transferase</keyword>
<evidence type="ECO:0000256" key="2">
    <source>
        <dbReference type="ARBA" id="ARBA00022475"/>
    </source>
</evidence>
<dbReference type="InterPro" id="IPR050297">
    <property type="entry name" value="LipidA_mod_glycosyltrf_83"/>
</dbReference>
<dbReference type="Pfam" id="PF13231">
    <property type="entry name" value="PMT_2"/>
    <property type="match status" value="1"/>
</dbReference>
<protein>
    <submittedName>
        <fullName evidence="10">Glycosyl transferase family 39</fullName>
    </submittedName>
</protein>
<accession>A0A0G1CNY6</accession>
<sequence>MKRWLFIGILILGFFLRFYKLGIVPSSLHEDEVGVGYNAFTLLTTGKDEHGVTRPLTLREDAPPLIFYSDVPAIAIFGLTELAVRLPSATVGVLTLVAFYWLSWELGGLLRRYQPKAPSPSTVALIGMLLLAIVPWHVQLTRIVHGAEYALLLQVLALASFFAFLRQHRSLFLYLSGIFFGLGFYPYHSTRLTSPLLFAFLLWFFRKELRQAKKQTWTAVLCAVLIALPVVMYVLATPLPQTRFGGVNIFIGEKKDLGLLVRFPLKLTTQFLTQLNLRTLFFDSSNTRYFNVRGSGLLNLAGLPFLLYGLWWLRKTRLLHFLLMWFFISLLPGALTLGALNGGRAAGVLPVLTWLMGVGVVVFWKQYQSTVYAFILATVFLLGLFLNNYFNVSPYLFSKAWQYGLKEAVVDVTAQESNYDQIIFDRTLRQAYVYVLYYGHKPLDWVLSGKPVRNPVVGYVAFHSYEFRAVDWNKDLYQPRTLIVVPADKVPADVIPTSQIRDLNGVPVISLVSR</sequence>
<feature type="transmembrane region" description="Helical" evidence="8">
    <location>
        <begin position="345"/>
        <end position="364"/>
    </location>
</feature>
<feature type="transmembrane region" description="Helical" evidence="8">
    <location>
        <begin position="91"/>
        <end position="110"/>
    </location>
</feature>
<dbReference type="PANTHER" id="PTHR33908">
    <property type="entry name" value="MANNOSYLTRANSFERASE YKCB-RELATED"/>
    <property type="match status" value="1"/>
</dbReference>
<evidence type="ECO:0000256" key="6">
    <source>
        <dbReference type="ARBA" id="ARBA00022989"/>
    </source>
</evidence>
<dbReference type="EMBL" id="LCFD01000002">
    <property type="protein sequence ID" value="KKS87475.1"/>
    <property type="molecule type" value="Genomic_DNA"/>
</dbReference>
<organism evidence="10 11">
    <name type="scientific">Candidatus Gottesmanbacteria bacterium GW2011_GWB1_43_11</name>
    <dbReference type="NCBI Taxonomy" id="1618446"/>
    <lineage>
        <taxon>Bacteria</taxon>
        <taxon>Candidatus Gottesmaniibacteriota</taxon>
    </lineage>
</organism>
<feature type="transmembrane region" description="Helical" evidence="8">
    <location>
        <begin position="371"/>
        <end position="390"/>
    </location>
</feature>
<dbReference type="PANTHER" id="PTHR33908:SF11">
    <property type="entry name" value="MEMBRANE PROTEIN"/>
    <property type="match status" value="1"/>
</dbReference>
<dbReference type="InterPro" id="IPR038731">
    <property type="entry name" value="RgtA/B/C-like"/>
</dbReference>
<feature type="domain" description="Glycosyltransferase RgtA/B/C/D-like" evidence="9">
    <location>
        <begin position="61"/>
        <end position="233"/>
    </location>
</feature>
<keyword evidence="6 8" id="KW-1133">Transmembrane helix</keyword>
<feature type="transmembrane region" description="Helical" evidence="8">
    <location>
        <begin position="290"/>
        <end position="311"/>
    </location>
</feature>
<proteinExistence type="predicted"/>
<keyword evidence="3" id="KW-0328">Glycosyltransferase</keyword>
<dbReference type="GO" id="GO:0005886">
    <property type="term" value="C:plasma membrane"/>
    <property type="evidence" value="ECO:0007669"/>
    <property type="project" value="UniProtKB-SubCell"/>
</dbReference>
<dbReference type="AlphaFoldDB" id="A0A0G1CNY6"/>
<evidence type="ECO:0000256" key="1">
    <source>
        <dbReference type="ARBA" id="ARBA00004651"/>
    </source>
</evidence>
<comment type="caution">
    <text evidence="10">The sequence shown here is derived from an EMBL/GenBank/DDBJ whole genome shotgun (WGS) entry which is preliminary data.</text>
</comment>
<evidence type="ECO:0000313" key="11">
    <source>
        <dbReference type="Proteomes" id="UP000034050"/>
    </source>
</evidence>
<evidence type="ECO:0000256" key="5">
    <source>
        <dbReference type="ARBA" id="ARBA00022692"/>
    </source>
</evidence>
<evidence type="ECO:0000256" key="8">
    <source>
        <dbReference type="SAM" id="Phobius"/>
    </source>
</evidence>
<comment type="subcellular location">
    <subcellularLocation>
        <location evidence="1">Cell membrane</location>
        <topology evidence="1">Multi-pass membrane protein</topology>
    </subcellularLocation>
</comment>
<keyword evidence="2" id="KW-1003">Cell membrane</keyword>
<dbReference type="GO" id="GO:0016763">
    <property type="term" value="F:pentosyltransferase activity"/>
    <property type="evidence" value="ECO:0007669"/>
    <property type="project" value="TreeGrafter"/>
</dbReference>
<evidence type="ECO:0000256" key="3">
    <source>
        <dbReference type="ARBA" id="ARBA00022676"/>
    </source>
</evidence>
<feature type="transmembrane region" description="Helical" evidence="8">
    <location>
        <begin position="318"/>
        <end position="339"/>
    </location>
</feature>
<evidence type="ECO:0000256" key="4">
    <source>
        <dbReference type="ARBA" id="ARBA00022679"/>
    </source>
</evidence>
<keyword evidence="7 8" id="KW-0472">Membrane</keyword>
<dbReference type="GO" id="GO:0009103">
    <property type="term" value="P:lipopolysaccharide biosynthetic process"/>
    <property type="evidence" value="ECO:0007669"/>
    <property type="project" value="UniProtKB-ARBA"/>
</dbReference>
<feature type="transmembrane region" description="Helical" evidence="8">
    <location>
        <begin position="185"/>
        <end position="205"/>
    </location>
</feature>
<feature type="transmembrane region" description="Helical" evidence="8">
    <location>
        <begin position="217"/>
        <end position="236"/>
    </location>
</feature>
<feature type="transmembrane region" description="Helical" evidence="8">
    <location>
        <begin position="147"/>
        <end position="165"/>
    </location>
</feature>